<evidence type="ECO:0000256" key="3">
    <source>
        <dbReference type="ARBA" id="ARBA00023002"/>
    </source>
</evidence>
<evidence type="ECO:0000256" key="1">
    <source>
        <dbReference type="ARBA" id="ARBA00005689"/>
    </source>
</evidence>
<dbReference type="EMBL" id="JBEPMO010000022">
    <property type="protein sequence ID" value="MET3732881.1"/>
    <property type="molecule type" value="Genomic_DNA"/>
</dbReference>
<feature type="domain" description="Alanine dehydrogenase/pyridine nucleotide transhydrogenase N-terminal" evidence="6">
    <location>
        <begin position="34"/>
        <end position="167"/>
    </location>
</feature>
<dbReference type="CDD" id="cd05305">
    <property type="entry name" value="L-AlaDH"/>
    <property type="match status" value="1"/>
</dbReference>
<reference evidence="7 8" key="1">
    <citation type="submission" date="2024-06" db="EMBL/GenBank/DDBJ databases">
        <title>Genomic Encyclopedia of Type Strains, Phase IV (KMG-IV): sequencing the most valuable type-strain genomes for metagenomic binning, comparative biology and taxonomic classification.</title>
        <authorList>
            <person name="Goeker M."/>
        </authorList>
    </citation>
    <scope>NUCLEOTIDE SEQUENCE [LARGE SCALE GENOMIC DNA]</scope>
    <source>
        <strain evidence="7 8">DSM 29388</strain>
    </source>
</reference>
<dbReference type="Pfam" id="PF01262">
    <property type="entry name" value="AlaDh_PNT_C"/>
    <property type="match status" value="1"/>
</dbReference>
<dbReference type="SMART" id="SM01002">
    <property type="entry name" value="AlaDh_PNT_C"/>
    <property type="match status" value="1"/>
</dbReference>
<dbReference type="InterPro" id="IPR007698">
    <property type="entry name" value="AlaDH/PNT_NAD(H)-bd"/>
</dbReference>
<dbReference type="PANTHER" id="PTHR42795:SF1">
    <property type="entry name" value="ALANINE DEHYDROGENASE"/>
    <property type="match status" value="1"/>
</dbReference>
<evidence type="ECO:0000256" key="4">
    <source>
        <dbReference type="ARBA" id="ARBA00023027"/>
    </source>
</evidence>
<accession>A0ABV2LWF5</accession>
<dbReference type="RefSeq" id="WP_354510525.1">
    <property type="nucleotide sequence ID" value="NZ_JBEPMO010000022.1"/>
</dbReference>
<evidence type="ECO:0000313" key="8">
    <source>
        <dbReference type="Proteomes" id="UP001549146"/>
    </source>
</evidence>
<dbReference type="InterPro" id="IPR008143">
    <property type="entry name" value="Ala_DH/PNT_CS2"/>
</dbReference>
<dbReference type="SMART" id="SM01003">
    <property type="entry name" value="AlaDh_PNT_N"/>
    <property type="match status" value="1"/>
</dbReference>
<dbReference type="Gene3D" id="3.40.50.720">
    <property type="entry name" value="NAD(P)-binding Rossmann-like Domain"/>
    <property type="match status" value="2"/>
</dbReference>
<protein>
    <recommendedName>
        <fullName evidence="2">alanine dehydrogenase</fullName>
        <ecNumber evidence="2">1.4.1.1</ecNumber>
    </recommendedName>
</protein>
<dbReference type="GO" id="GO:0000286">
    <property type="term" value="F:alanine dehydrogenase activity"/>
    <property type="evidence" value="ECO:0007669"/>
    <property type="project" value="UniProtKB-EC"/>
</dbReference>
<evidence type="ECO:0000256" key="2">
    <source>
        <dbReference type="ARBA" id="ARBA00012897"/>
    </source>
</evidence>
<comment type="similarity">
    <text evidence="1">Belongs to the AlaDH/PNT family.</text>
</comment>
<name>A0ABV2LWF5_9FLAO</name>
<dbReference type="InterPro" id="IPR007886">
    <property type="entry name" value="AlaDH/PNT_N"/>
</dbReference>
<evidence type="ECO:0000259" key="6">
    <source>
        <dbReference type="SMART" id="SM01003"/>
    </source>
</evidence>
<keyword evidence="8" id="KW-1185">Reference proteome</keyword>
<comment type="caution">
    <text evidence="7">The sequence shown here is derived from an EMBL/GenBank/DDBJ whole genome shotgun (WGS) entry which is preliminary data.</text>
</comment>
<evidence type="ECO:0000259" key="5">
    <source>
        <dbReference type="SMART" id="SM01002"/>
    </source>
</evidence>
<feature type="domain" description="Alanine dehydrogenase/pyridine nucleotide transhydrogenase NAD(H)-binding" evidence="5">
    <location>
        <begin position="179"/>
        <end position="326"/>
    </location>
</feature>
<dbReference type="InterPro" id="IPR036291">
    <property type="entry name" value="NAD(P)-bd_dom_sf"/>
</dbReference>
<sequence>MENSGIYTPFSRHELIPKEERLEVQLKEGKLSIGIPKETHLQERRLCLSPDAIQVLVANGHDITVETGAGEGANFTDQEFSEAGATIAYDTNEVFSKPIILKVSPLSSEEIEMMKPNSFLVSTVQLNMQTRSYFEKLSAKKITALGFEFIKDSHGHLPVVRLLSEIAGTSSILLAGELMTNTNAGNGILMGGIAGVRPAEIVILGGGTVGEYASRAALGLGANVRVFDNSLSRLRRLQTDLGVRVSTSMLDPKELAKALKRCDVAIGALRGDARTPCVVTEEMVENMKQGSVIIDLSIDNGGCFETSEITTHANPIVIKHGVIHYGVTNITSRVARTTTKALSNFFLPYLLMVSKEGGFEHVIQCDRGLRSGIYLYHGRITKKKISDWFDLPFQDINLLIV</sequence>
<keyword evidence="4" id="KW-0520">NAD</keyword>
<dbReference type="PROSITE" id="PS00837">
    <property type="entry name" value="ALADH_PNT_2"/>
    <property type="match status" value="1"/>
</dbReference>
<dbReference type="InterPro" id="IPR008141">
    <property type="entry name" value="Ala_DH"/>
</dbReference>
<keyword evidence="3 7" id="KW-0560">Oxidoreductase</keyword>
<dbReference type="PANTHER" id="PTHR42795">
    <property type="entry name" value="ALANINE DEHYDROGENASE"/>
    <property type="match status" value="1"/>
</dbReference>
<organism evidence="7 8">
    <name type="scientific">Moheibacter stercoris</name>
    <dbReference type="NCBI Taxonomy" id="1628251"/>
    <lineage>
        <taxon>Bacteria</taxon>
        <taxon>Pseudomonadati</taxon>
        <taxon>Bacteroidota</taxon>
        <taxon>Flavobacteriia</taxon>
        <taxon>Flavobacteriales</taxon>
        <taxon>Weeksellaceae</taxon>
        <taxon>Moheibacter</taxon>
    </lineage>
</organism>
<dbReference type="EC" id="1.4.1.1" evidence="2"/>
<dbReference type="SUPFAM" id="SSF52283">
    <property type="entry name" value="Formate/glycerate dehydrogenase catalytic domain-like"/>
    <property type="match status" value="1"/>
</dbReference>
<proteinExistence type="inferred from homology"/>
<evidence type="ECO:0000313" key="7">
    <source>
        <dbReference type="EMBL" id="MET3732881.1"/>
    </source>
</evidence>
<gene>
    <name evidence="7" type="ORF">ABID46_002472</name>
</gene>
<dbReference type="Proteomes" id="UP001549146">
    <property type="component" value="Unassembled WGS sequence"/>
</dbReference>
<dbReference type="SUPFAM" id="SSF51735">
    <property type="entry name" value="NAD(P)-binding Rossmann-fold domains"/>
    <property type="match status" value="1"/>
</dbReference>
<dbReference type="Pfam" id="PF05222">
    <property type="entry name" value="AlaDh_PNT_N"/>
    <property type="match status" value="1"/>
</dbReference>